<gene>
    <name evidence="1" type="ORF">ARMSODRAFT_972721</name>
</gene>
<name>A0A2H3C4I0_9AGAR</name>
<sequence length="163" mass="18271">MCTAMIHLPFRLTQSAMAAGKERHSTTGLTLKFLLESTACFSLRTVLSVLKTGNIDSQQEQEMPGGYTAHPATFMWCLLSELLLRADWPPSYDHYNDLRTKQQFTITIVTPNIADRNTDAAGTLANGLVQFIMAYFSFNNCDLKIIGISYQLHMTYRVAVVVL</sequence>
<dbReference type="Proteomes" id="UP000218334">
    <property type="component" value="Unassembled WGS sequence"/>
</dbReference>
<dbReference type="AlphaFoldDB" id="A0A2H3C4I0"/>
<protein>
    <submittedName>
        <fullName evidence="1">Uncharacterized protein</fullName>
    </submittedName>
</protein>
<dbReference type="EMBL" id="KZ293421">
    <property type="protein sequence ID" value="PBK73228.1"/>
    <property type="molecule type" value="Genomic_DNA"/>
</dbReference>
<evidence type="ECO:0000313" key="1">
    <source>
        <dbReference type="EMBL" id="PBK73228.1"/>
    </source>
</evidence>
<proteinExistence type="predicted"/>
<organism evidence="1 2">
    <name type="scientific">Armillaria solidipes</name>
    <dbReference type="NCBI Taxonomy" id="1076256"/>
    <lineage>
        <taxon>Eukaryota</taxon>
        <taxon>Fungi</taxon>
        <taxon>Dikarya</taxon>
        <taxon>Basidiomycota</taxon>
        <taxon>Agaricomycotina</taxon>
        <taxon>Agaricomycetes</taxon>
        <taxon>Agaricomycetidae</taxon>
        <taxon>Agaricales</taxon>
        <taxon>Marasmiineae</taxon>
        <taxon>Physalacriaceae</taxon>
        <taxon>Armillaria</taxon>
    </lineage>
</organism>
<accession>A0A2H3C4I0</accession>
<evidence type="ECO:0000313" key="2">
    <source>
        <dbReference type="Proteomes" id="UP000218334"/>
    </source>
</evidence>
<keyword evidence="2" id="KW-1185">Reference proteome</keyword>
<reference evidence="2" key="1">
    <citation type="journal article" date="2017" name="Nat. Ecol. Evol.">
        <title>Genome expansion and lineage-specific genetic innovations in the forest pathogenic fungi Armillaria.</title>
        <authorList>
            <person name="Sipos G."/>
            <person name="Prasanna A.N."/>
            <person name="Walter M.C."/>
            <person name="O'Connor E."/>
            <person name="Balint B."/>
            <person name="Krizsan K."/>
            <person name="Kiss B."/>
            <person name="Hess J."/>
            <person name="Varga T."/>
            <person name="Slot J."/>
            <person name="Riley R."/>
            <person name="Boka B."/>
            <person name="Rigling D."/>
            <person name="Barry K."/>
            <person name="Lee J."/>
            <person name="Mihaltcheva S."/>
            <person name="LaButti K."/>
            <person name="Lipzen A."/>
            <person name="Waldron R."/>
            <person name="Moloney N.M."/>
            <person name="Sperisen C."/>
            <person name="Kredics L."/>
            <person name="Vagvoelgyi C."/>
            <person name="Patrignani A."/>
            <person name="Fitzpatrick D."/>
            <person name="Nagy I."/>
            <person name="Doyle S."/>
            <person name="Anderson J.B."/>
            <person name="Grigoriev I.V."/>
            <person name="Gueldener U."/>
            <person name="Muensterkoetter M."/>
            <person name="Nagy L.G."/>
        </authorList>
    </citation>
    <scope>NUCLEOTIDE SEQUENCE [LARGE SCALE GENOMIC DNA]</scope>
    <source>
        <strain evidence="2">28-4</strain>
    </source>
</reference>